<dbReference type="InterPro" id="IPR045079">
    <property type="entry name" value="Oxoprolinase-like"/>
</dbReference>
<dbReference type="InterPro" id="IPR002821">
    <property type="entry name" value="Hydantoinase_A"/>
</dbReference>
<dbReference type="Pfam" id="PF05378">
    <property type="entry name" value="Hydant_A_N"/>
    <property type="match status" value="1"/>
</dbReference>
<dbReference type="Proteomes" id="UP000787635">
    <property type="component" value="Unassembled WGS sequence"/>
</dbReference>
<feature type="region of interest" description="Disordered" evidence="1">
    <location>
        <begin position="92"/>
        <end position="111"/>
    </location>
</feature>
<evidence type="ECO:0000313" key="5">
    <source>
        <dbReference type="Proteomes" id="UP000787635"/>
    </source>
</evidence>
<dbReference type="PANTHER" id="PTHR11365">
    <property type="entry name" value="5-OXOPROLINASE RELATED"/>
    <property type="match status" value="1"/>
</dbReference>
<protein>
    <submittedName>
        <fullName evidence="4">Hydantoinase/oxoprolinase family protein</fullName>
    </submittedName>
</protein>
<dbReference type="InterPro" id="IPR008040">
    <property type="entry name" value="Hydant_A_N"/>
</dbReference>
<evidence type="ECO:0000259" key="3">
    <source>
        <dbReference type="Pfam" id="PF05378"/>
    </source>
</evidence>
<dbReference type="EMBL" id="JAAVNE010000039">
    <property type="protein sequence ID" value="NKC33196.1"/>
    <property type="molecule type" value="Genomic_DNA"/>
</dbReference>
<comment type="caution">
    <text evidence="4">The sequence shown here is derived from an EMBL/GenBank/DDBJ whole genome shotgun (WGS) entry which is preliminary data.</text>
</comment>
<dbReference type="RefSeq" id="WP_328734501.1">
    <property type="nucleotide sequence ID" value="NZ_JAAVNE010000039.1"/>
</dbReference>
<proteinExistence type="predicted"/>
<sequence length="284" mass="28627">MGFDVAIDLGGDFSDLAAFAPGEAPILLKRPADPGATLPQAVAALLAAAGLPRHRVARLRLATTLATNALLAGTASPVALLATEGFCDIPDLGRQSKADPDEANPPPPTPLWLSPPAWRFGLAGRIDARGAAVAPVGPLPAGLLALPPGTPVAICLLFAPLNPAHELAAARAIAAARPDLPLSLSHQVDPALREFERTLATLADAALKPLLAARLAGLAPEPWMLRAEGGLAPLSEALARPLGLALSGPAAGARAVAHWAGTADAIGLDIGGTTAEVSLVRAGR</sequence>
<feature type="non-terminal residue" evidence="4">
    <location>
        <position position="284"/>
    </location>
</feature>
<evidence type="ECO:0000256" key="1">
    <source>
        <dbReference type="SAM" id="MobiDB-lite"/>
    </source>
</evidence>
<feature type="domain" description="Hydantoinase/oxoprolinase N-terminal" evidence="3">
    <location>
        <begin position="5"/>
        <end position="173"/>
    </location>
</feature>
<feature type="domain" description="Hydantoinase A/oxoprolinase" evidence="2">
    <location>
        <begin position="223"/>
        <end position="283"/>
    </location>
</feature>
<dbReference type="PANTHER" id="PTHR11365:SF23">
    <property type="entry name" value="HYPOTHETICAL 5-OXOPROLINASE (EUROFUNG)-RELATED"/>
    <property type="match status" value="1"/>
</dbReference>
<organism evidence="4 5">
    <name type="scientific">Falsiroseomonas selenitidurans</name>
    <dbReference type="NCBI Taxonomy" id="2716335"/>
    <lineage>
        <taxon>Bacteria</taxon>
        <taxon>Pseudomonadati</taxon>
        <taxon>Pseudomonadota</taxon>
        <taxon>Alphaproteobacteria</taxon>
        <taxon>Acetobacterales</taxon>
        <taxon>Roseomonadaceae</taxon>
        <taxon>Falsiroseomonas</taxon>
    </lineage>
</organism>
<evidence type="ECO:0000313" key="4">
    <source>
        <dbReference type="EMBL" id="NKC33196.1"/>
    </source>
</evidence>
<reference evidence="4 5" key="1">
    <citation type="submission" date="2020-03" db="EMBL/GenBank/DDBJ databases">
        <title>Roseomonas selenitidurans sp. nov. isolated from urban soil.</title>
        <authorList>
            <person name="Liu H."/>
        </authorList>
    </citation>
    <scope>NUCLEOTIDE SEQUENCE [LARGE SCALE GENOMIC DNA]</scope>
    <source>
        <strain evidence="4 5">BU-1</strain>
    </source>
</reference>
<accession>A0ABX1E7M6</accession>
<dbReference type="Pfam" id="PF01968">
    <property type="entry name" value="Hydantoinase_A"/>
    <property type="match status" value="1"/>
</dbReference>
<name>A0ABX1E7M6_9PROT</name>
<gene>
    <name evidence="4" type="ORF">HEQ75_20200</name>
</gene>
<evidence type="ECO:0000259" key="2">
    <source>
        <dbReference type="Pfam" id="PF01968"/>
    </source>
</evidence>
<keyword evidence="5" id="KW-1185">Reference proteome</keyword>